<accession>A0ABR3A527</accession>
<name>A0ABR3A527_9AGAR</name>
<feature type="compositionally biased region" description="Polar residues" evidence="1">
    <location>
        <begin position="295"/>
        <end position="307"/>
    </location>
</feature>
<evidence type="ECO:0000313" key="3">
    <source>
        <dbReference type="EMBL" id="KAL0068693.1"/>
    </source>
</evidence>
<feature type="region of interest" description="Disordered" evidence="1">
    <location>
        <begin position="264"/>
        <end position="340"/>
    </location>
</feature>
<gene>
    <name evidence="3" type="ORF">AAF712_004409</name>
</gene>
<evidence type="ECO:0000256" key="1">
    <source>
        <dbReference type="SAM" id="MobiDB-lite"/>
    </source>
</evidence>
<evidence type="ECO:0008006" key="5">
    <source>
        <dbReference type="Google" id="ProtNLM"/>
    </source>
</evidence>
<keyword evidence="2" id="KW-0812">Transmembrane</keyword>
<keyword evidence="2" id="KW-0472">Membrane</keyword>
<organism evidence="3 4">
    <name type="scientific">Marasmius tenuissimus</name>
    <dbReference type="NCBI Taxonomy" id="585030"/>
    <lineage>
        <taxon>Eukaryota</taxon>
        <taxon>Fungi</taxon>
        <taxon>Dikarya</taxon>
        <taxon>Basidiomycota</taxon>
        <taxon>Agaricomycotina</taxon>
        <taxon>Agaricomycetes</taxon>
        <taxon>Agaricomycetidae</taxon>
        <taxon>Agaricales</taxon>
        <taxon>Marasmiineae</taxon>
        <taxon>Marasmiaceae</taxon>
        <taxon>Marasmius</taxon>
    </lineage>
</organism>
<keyword evidence="4" id="KW-1185">Reference proteome</keyword>
<evidence type="ECO:0000313" key="4">
    <source>
        <dbReference type="Proteomes" id="UP001437256"/>
    </source>
</evidence>
<proteinExistence type="predicted"/>
<evidence type="ECO:0000256" key="2">
    <source>
        <dbReference type="SAM" id="Phobius"/>
    </source>
</evidence>
<dbReference type="Proteomes" id="UP001437256">
    <property type="component" value="Unassembled WGS sequence"/>
</dbReference>
<comment type="caution">
    <text evidence="3">The sequence shown here is derived from an EMBL/GenBank/DDBJ whole genome shotgun (WGS) entry which is preliminary data.</text>
</comment>
<feature type="region of interest" description="Disordered" evidence="1">
    <location>
        <begin position="204"/>
        <end position="229"/>
    </location>
</feature>
<sequence>MTYVQAATRSVEFVTSEVYITDIFMNTSEATSGYSLCDPGPAYISWRSQGTSTIGFLIEAMSILQPHAAKSLNSLLNQTISSALDIASSGWFDSLGVLPNAYASKDNETEGEDGDMYFLRGIAEAYRLGPEVLPSKLRDSMKIVLGVHYNIIRDHATLQSNVYGRSWTGTQNSLESFNLYNQAAAAQVLVDGISVFRSNTDGPISSDAVPTPSATDSLPAAQSQSKPSPGTIAGATVGTVVFLLILGAAILLIIRRRRRRHQELPTTGITPFHGSLDEKQATPRRKEGPEPPTSDPSNEIRGQTNDRSQLETDVPNSPDTNSRVHERTGEVEPVEMSPAFPDMVRAVYQRLWQPEGLESPPEYRSTAGEPAGR</sequence>
<reference evidence="3 4" key="1">
    <citation type="submission" date="2024-05" db="EMBL/GenBank/DDBJ databases">
        <title>A draft genome resource for the thread blight pathogen Marasmius tenuissimus strain MS-2.</title>
        <authorList>
            <person name="Yulfo-Soto G.E."/>
            <person name="Baruah I.K."/>
            <person name="Amoako-Attah I."/>
            <person name="Bukari Y."/>
            <person name="Meinhardt L.W."/>
            <person name="Bailey B.A."/>
            <person name="Cohen S.P."/>
        </authorList>
    </citation>
    <scope>NUCLEOTIDE SEQUENCE [LARGE SCALE GENOMIC DNA]</scope>
    <source>
        <strain evidence="3 4">MS-2</strain>
    </source>
</reference>
<feature type="compositionally biased region" description="Polar residues" evidence="1">
    <location>
        <begin position="212"/>
        <end position="228"/>
    </location>
</feature>
<dbReference type="EMBL" id="JBBXMP010000017">
    <property type="protein sequence ID" value="KAL0068693.1"/>
    <property type="molecule type" value="Genomic_DNA"/>
</dbReference>
<protein>
    <recommendedName>
        <fullName evidence="5">Glycoside hydrolase family 76 protein</fullName>
    </recommendedName>
</protein>
<keyword evidence="2" id="KW-1133">Transmembrane helix</keyword>
<feature type="transmembrane region" description="Helical" evidence="2">
    <location>
        <begin position="232"/>
        <end position="254"/>
    </location>
</feature>
<feature type="region of interest" description="Disordered" evidence="1">
    <location>
        <begin position="353"/>
        <end position="373"/>
    </location>
</feature>
<feature type="compositionally biased region" description="Basic and acidic residues" evidence="1">
    <location>
        <begin position="275"/>
        <end position="289"/>
    </location>
</feature>